<keyword evidence="3" id="KW-1003">Cell membrane</keyword>
<gene>
    <name evidence="9" type="ORF">E2B99_01220</name>
</gene>
<dbReference type="Proteomes" id="UP000297834">
    <property type="component" value="Unassembled WGS sequence"/>
</dbReference>
<feature type="binding site" evidence="7">
    <location>
        <position position="196"/>
    </location>
    <ligand>
        <name>Zn(2+)</name>
        <dbReference type="ChEBI" id="CHEBI:29105"/>
    </ligand>
</feature>
<feature type="transmembrane region" description="Helical" evidence="8">
    <location>
        <begin position="112"/>
        <end position="131"/>
    </location>
</feature>
<dbReference type="GO" id="GO:0005886">
    <property type="term" value="C:plasma membrane"/>
    <property type="evidence" value="ECO:0007669"/>
    <property type="project" value="UniProtKB-SubCell"/>
</dbReference>
<dbReference type="GO" id="GO:0140911">
    <property type="term" value="F:pore-forming activity"/>
    <property type="evidence" value="ECO:0007669"/>
    <property type="project" value="InterPro"/>
</dbReference>
<feature type="transmembrane region" description="Helical" evidence="8">
    <location>
        <begin position="138"/>
        <end position="158"/>
    </location>
</feature>
<keyword evidence="5 8" id="KW-1133">Transmembrane helix</keyword>
<feature type="binding site" evidence="7">
    <location>
        <position position="192"/>
    </location>
    <ligand>
        <name>Zn(2+)</name>
        <dbReference type="ChEBI" id="CHEBI:29105"/>
    </ligand>
</feature>
<evidence type="ECO:0000256" key="7">
    <source>
        <dbReference type="PIRSR" id="PIRSR604254-1"/>
    </source>
</evidence>
<keyword evidence="4 8" id="KW-0812">Transmembrane</keyword>
<reference evidence="9 10" key="1">
    <citation type="submission" date="2019-03" db="EMBL/GenBank/DDBJ databases">
        <title>Alkanindiges illinoisensis: a potential pathogenic isolated from ascites of a gastric cancer patient with abdominal metastasis.</title>
        <authorList>
            <person name="Hu X."/>
            <person name="Yang B."/>
            <person name="Yan X."/>
            <person name="Lin L."/>
            <person name="Zhao H."/>
            <person name="Zhou F."/>
            <person name="Su B."/>
            <person name="Chen J."/>
            <person name="Rui Y."/>
            <person name="Wang Q."/>
            <person name="Zheng L."/>
        </authorList>
    </citation>
    <scope>NUCLEOTIDE SEQUENCE [LARGE SCALE GENOMIC DNA]</scope>
    <source>
        <strain evidence="9 10">NFYY 23406</strain>
    </source>
</reference>
<dbReference type="RefSeq" id="WP_134243188.1">
    <property type="nucleotide sequence ID" value="NZ_SNTY01000006.1"/>
</dbReference>
<evidence type="ECO:0000313" key="9">
    <source>
        <dbReference type="EMBL" id="TEU30636.1"/>
    </source>
</evidence>
<evidence type="ECO:0000313" key="10">
    <source>
        <dbReference type="Proteomes" id="UP000297834"/>
    </source>
</evidence>
<keyword evidence="10" id="KW-1185">Reference proteome</keyword>
<keyword evidence="6 8" id="KW-0472">Membrane</keyword>
<evidence type="ECO:0000256" key="4">
    <source>
        <dbReference type="ARBA" id="ARBA00022692"/>
    </source>
</evidence>
<dbReference type="OrthoDB" id="9813689at2"/>
<comment type="subcellular location">
    <subcellularLocation>
        <location evidence="1">Cell membrane</location>
        <topology evidence="1">Multi-pass membrane protein</topology>
    </subcellularLocation>
</comment>
<dbReference type="AlphaFoldDB" id="A0A4Y7XG29"/>
<evidence type="ECO:0000256" key="8">
    <source>
        <dbReference type="SAM" id="Phobius"/>
    </source>
</evidence>
<dbReference type="PANTHER" id="PTHR20855:SF3">
    <property type="entry name" value="LD03007P"/>
    <property type="match status" value="1"/>
</dbReference>
<dbReference type="EMBL" id="SNTY01000006">
    <property type="protein sequence ID" value="TEU30636.1"/>
    <property type="molecule type" value="Genomic_DNA"/>
</dbReference>
<feature type="transmembrane region" description="Helical" evidence="8">
    <location>
        <begin position="164"/>
        <end position="185"/>
    </location>
</feature>
<evidence type="ECO:0000256" key="6">
    <source>
        <dbReference type="ARBA" id="ARBA00023136"/>
    </source>
</evidence>
<organism evidence="9 10">
    <name type="scientific">Alkanindiges illinoisensis</name>
    <dbReference type="NCBI Taxonomy" id="197183"/>
    <lineage>
        <taxon>Bacteria</taxon>
        <taxon>Pseudomonadati</taxon>
        <taxon>Pseudomonadota</taxon>
        <taxon>Gammaproteobacteria</taxon>
        <taxon>Moraxellales</taxon>
        <taxon>Moraxellaceae</taxon>
        <taxon>Alkanindiges</taxon>
    </lineage>
</organism>
<comment type="similarity">
    <text evidence="2">Belongs to the UPF0073 (Hly-III) family.</text>
</comment>
<evidence type="ECO:0000256" key="1">
    <source>
        <dbReference type="ARBA" id="ARBA00004651"/>
    </source>
</evidence>
<keyword evidence="7" id="KW-0862">Zinc</keyword>
<feature type="binding site" evidence="7">
    <location>
        <position position="70"/>
    </location>
    <ligand>
        <name>Zn(2+)</name>
        <dbReference type="ChEBI" id="CHEBI:29105"/>
    </ligand>
</feature>
<dbReference type="NCBIfam" id="TIGR01065">
    <property type="entry name" value="hlyIII"/>
    <property type="match status" value="1"/>
</dbReference>
<evidence type="ECO:0000256" key="2">
    <source>
        <dbReference type="ARBA" id="ARBA00008488"/>
    </source>
</evidence>
<evidence type="ECO:0000256" key="5">
    <source>
        <dbReference type="ARBA" id="ARBA00022989"/>
    </source>
</evidence>
<sequence>MNSSSPMMPYNSQEERINALTHALGAVLALIAGIFLLKKGLGSLSNAQSTGLVIYSISMVVLFLASTLYHSIQSPKARTFLKQLDHSAIYLLIAGTYTPFLMISLEGFKAELLLWILWGMAGLGIIFKLFFIHQFPKVSLTAYLVMGWLAVFVLPDIYHALPPAGFFWLVAGGVSYTLGTIFYAAKKYPYTHAIWHLFVLVGAACHCWAIYTYVLS</sequence>
<proteinExistence type="inferred from homology"/>
<dbReference type="InterPro" id="IPR005744">
    <property type="entry name" value="Hy-lIII"/>
</dbReference>
<accession>A0A4Y7XG29</accession>
<dbReference type="STRING" id="1120977.GCA_000619845_01737"/>
<dbReference type="GO" id="GO:0046872">
    <property type="term" value="F:metal ion binding"/>
    <property type="evidence" value="ECO:0007669"/>
    <property type="project" value="UniProtKB-KW"/>
</dbReference>
<feature type="transmembrane region" description="Helical" evidence="8">
    <location>
        <begin position="197"/>
        <end position="214"/>
    </location>
</feature>
<feature type="transmembrane region" description="Helical" evidence="8">
    <location>
        <begin position="20"/>
        <end position="37"/>
    </location>
</feature>
<name>A0A4Y7XG29_9GAMM</name>
<comment type="caution">
    <text evidence="9">The sequence shown here is derived from an EMBL/GenBank/DDBJ whole genome shotgun (WGS) entry which is preliminary data.</text>
</comment>
<keyword evidence="7" id="KW-0479">Metal-binding</keyword>
<dbReference type="Pfam" id="PF03006">
    <property type="entry name" value="HlyIII"/>
    <property type="match status" value="1"/>
</dbReference>
<feature type="transmembrane region" description="Helical" evidence="8">
    <location>
        <begin position="49"/>
        <end position="69"/>
    </location>
</feature>
<dbReference type="PANTHER" id="PTHR20855">
    <property type="entry name" value="ADIPOR/PROGESTIN RECEPTOR-RELATED"/>
    <property type="match status" value="1"/>
</dbReference>
<dbReference type="InterPro" id="IPR004254">
    <property type="entry name" value="AdipoR/HlyIII-related"/>
</dbReference>
<evidence type="ECO:0000256" key="3">
    <source>
        <dbReference type="ARBA" id="ARBA00022475"/>
    </source>
</evidence>
<feature type="transmembrane region" description="Helical" evidence="8">
    <location>
        <begin position="89"/>
        <end position="106"/>
    </location>
</feature>
<protein>
    <submittedName>
        <fullName evidence="9">Hemolysin III</fullName>
    </submittedName>
</protein>